<evidence type="ECO:0008006" key="3">
    <source>
        <dbReference type="Google" id="ProtNLM"/>
    </source>
</evidence>
<evidence type="ECO:0000313" key="2">
    <source>
        <dbReference type="EMBL" id="MPN12704.1"/>
    </source>
</evidence>
<name>A0A645FJV4_9ZZZZ</name>
<feature type="compositionally biased region" description="Gly residues" evidence="1">
    <location>
        <begin position="115"/>
        <end position="147"/>
    </location>
</feature>
<comment type="caution">
    <text evidence="2">The sequence shown here is derived from an EMBL/GenBank/DDBJ whole genome shotgun (WGS) entry which is preliminary data.</text>
</comment>
<feature type="region of interest" description="Disordered" evidence="1">
    <location>
        <begin position="110"/>
        <end position="147"/>
    </location>
</feature>
<dbReference type="AlphaFoldDB" id="A0A645FJV4"/>
<gene>
    <name evidence="2" type="ORF">SDC9_160023</name>
</gene>
<evidence type="ECO:0000256" key="1">
    <source>
        <dbReference type="SAM" id="MobiDB-lite"/>
    </source>
</evidence>
<protein>
    <recommendedName>
        <fullName evidence="3">SHOCT domain-containing protein</fullName>
    </recommendedName>
</protein>
<proteinExistence type="predicted"/>
<reference evidence="2" key="1">
    <citation type="submission" date="2019-08" db="EMBL/GenBank/DDBJ databases">
        <authorList>
            <person name="Kucharzyk K."/>
            <person name="Murdoch R.W."/>
            <person name="Higgins S."/>
            <person name="Loffler F."/>
        </authorList>
    </citation>
    <scope>NUCLEOTIDE SEQUENCE</scope>
</reference>
<dbReference type="EMBL" id="VSSQ01059102">
    <property type="protein sequence ID" value="MPN12704.1"/>
    <property type="molecule type" value="Genomic_DNA"/>
</dbReference>
<accession>A0A645FJV4</accession>
<organism evidence="2">
    <name type="scientific">bioreactor metagenome</name>
    <dbReference type="NCBI Taxonomy" id="1076179"/>
    <lineage>
        <taxon>unclassified sequences</taxon>
        <taxon>metagenomes</taxon>
        <taxon>ecological metagenomes</taxon>
    </lineage>
</organism>
<sequence length="147" mass="15580">MKNKKIFLTSLVSLLILSAFAIPSFAAAYSSPAEVASAVTEKPLTEVVEERASGKTYGEIAAEEGKLSDFKEEMLKIKEERLQSRVDSGRITQEEADEILAQVAQRQENCDGTGRADGSGQGLGLGNGQGLGNCNGEGQGQGKGRCR</sequence>